<evidence type="ECO:0000313" key="14">
    <source>
        <dbReference type="EMBL" id="OZG48798.1"/>
    </source>
</evidence>
<evidence type="ECO:0000259" key="13">
    <source>
        <dbReference type="Pfam" id="PF02223"/>
    </source>
</evidence>
<dbReference type="PROSITE" id="PS01331">
    <property type="entry name" value="THYMIDYLATE_KINASE"/>
    <property type="match status" value="1"/>
</dbReference>
<feature type="compositionally biased region" description="Acidic residues" evidence="12">
    <location>
        <begin position="241"/>
        <end position="267"/>
    </location>
</feature>
<evidence type="ECO:0000256" key="8">
    <source>
        <dbReference type="ARBA" id="ARBA00022840"/>
    </source>
</evidence>
<comment type="function">
    <text evidence="10 11">Phosphorylation of dTMP to form dTDP in both de novo and salvage pathways of dTTP synthesis.</text>
</comment>
<dbReference type="FunFam" id="3.40.50.300:FF:000225">
    <property type="entry name" value="Thymidylate kinase"/>
    <property type="match status" value="1"/>
</dbReference>
<protein>
    <recommendedName>
        <fullName evidence="3 11">Thymidylate kinase</fullName>
        <ecNumber evidence="2 11">2.7.4.9</ecNumber>
    </recommendedName>
    <alternativeName>
        <fullName evidence="11">dTMP kinase</fullName>
    </alternativeName>
</protein>
<dbReference type="InterPro" id="IPR018095">
    <property type="entry name" value="Thymidylate_kin_CS"/>
</dbReference>
<name>A0A261EPL5_9BIFI</name>
<feature type="region of interest" description="Disordered" evidence="12">
    <location>
        <begin position="241"/>
        <end position="277"/>
    </location>
</feature>
<dbReference type="GO" id="GO:0006233">
    <property type="term" value="P:dTDP biosynthetic process"/>
    <property type="evidence" value="ECO:0007669"/>
    <property type="project" value="InterPro"/>
</dbReference>
<dbReference type="PANTHER" id="PTHR10344:SF4">
    <property type="entry name" value="UMP-CMP KINASE 2, MITOCHONDRIAL"/>
    <property type="match status" value="1"/>
</dbReference>
<evidence type="ECO:0000256" key="3">
    <source>
        <dbReference type="ARBA" id="ARBA00017144"/>
    </source>
</evidence>
<keyword evidence="5 11" id="KW-0545">Nucleotide biosynthesis</keyword>
<evidence type="ECO:0000256" key="2">
    <source>
        <dbReference type="ARBA" id="ARBA00012980"/>
    </source>
</evidence>
<evidence type="ECO:0000256" key="11">
    <source>
        <dbReference type="HAMAP-Rule" id="MF_00165"/>
    </source>
</evidence>
<dbReference type="InterPro" id="IPR018094">
    <property type="entry name" value="Thymidylate_kinase"/>
</dbReference>
<evidence type="ECO:0000256" key="9">
    <source>
        <dbReference type="ARBA" id="ARBA00048743"/>
    </source>
</evidence>
<feature type="domain" description="Thymidylate kinase-like" evidence="13">
    <location>
        <begin position="9"/>
        <end position="56"/>
    </location>
</feature>
<dbReference type="AlphaFoldDB" id="A0A261EPL5"/>
<reference evidence="14 15" key="1">
    <citation type="journal article" date="2017" name="BMC Genomics">
        <title>Comparative genomic and phylogenomic analyses of the Bifidobacteriaceae family.</title>
        <authorList>
            <person name="Lugli G.A."/>
            <person name="Milani C."/>
            <person name="Turroni F."/>
            <person name="Duranti S."/>
            <person name="Mancabelli L."/>
            <person name="Mangifesta M."/>
            <person name="Ferrario C."/>
            <person name="Modesto M."/>
            <person name="Mattarelli P."/>
            <person name="Jiri K."/>
            <person name="van Sinderen D."/>
            <person name="Ventura M."/>
        </authorList>
    </citation>
    <scope>NUCLEOTIDE SEQUENCE [LARGE SCALE GENOMIC DNA]</scope>
    <source>
        <strain evidence="14 15">DSM 22924</strain>
    </source>
</reference>
<keyword evidence="15" id="KW-1185">Reference proteome</keyword>
<comment type="similarity">
    <text evidence="1 11">Belongs to the thymidylate kinase family.</text>
</comment>
<dbReference type="InterPro" id="IPR027417">
    <property type="entry name" value="P-loop_NTPase"/>
</dbReference>
<comment type="caution">
    <text evidence="14">The sequence shown here is derived from an EMBL/GenBank/DDBJ whole genome shotgun (WGS) entry which is preliminary data.</text>
</comment>
<feature type="binding site" evidence="11">
    <location>
        <begin position="11"/>
        <end position="18"/>
    </location>
    <ligand>
        <name>ATP</name>
        <dbReference type="ChEBI" id="CHEBI:30616"/>
    </ligand>
</feature>
<feature type="domain" description="Thymidylate kinase-like" evidence="13">
    <location>
        <begin position="76"/>
        <end position="211"/>
    </location>
</feature>
<keyword evidence="4 11" id="KW-0808">Transferase</keyword>
<evidence type="ECO:0000256" key="5">
    <source>
        <dbReference type="ARBA" id="ARBA00022727"/>
    </source>
</evidence>
<keyword evidence="7 11" id="KW-0418">Kinase</keyword>
<dbReference type="GO" id="GO:0006227">
    <property type="term" value="P:dUDP biosynthetic process"/>
    <property type="evidence" value="ECO:0007669"/>
    <property type="project" value="TreeGrafter"/>
</dbReference>
<dbReference type="GO" id="GO:0005829">
    <property type="term" value="C:cytosol"/>
    <property type="evidence" value="ECO:0007669"/>
    <property type="project" value="TreeGrafter"/>
</dbReference>
<dbReference type="GO" id="GO:0004798">
    <property type="term" value="F:dTMP kinase activity"/>
    <property type="evidence" value="ECO:0007669"/>
    <property type="project" value="UniProtKB-UniRule"/>
</dbReference>
<dbReference type="SUPFAM" id="SSF52540">
    <property type="entry name" value="P-loop containing nucleoside triphosphate hydrolases"/>
    <property type="match status" value="1"/>
</dbReference>
<dbReference type="OrthoDB" id="9774907at2"/>
<evidence type="ECO:0000256" key="7">
    <source>
        <dbReference type="ARBA" id="ARBA00022777"/>
    </source>
</evidence>
<evidence type="ECO:0000256" key="1">
    <source>
        <dbReference type="ARBA" id="ARBA00009776"/>
    </source>
</evidence>
<dbReference type="Gene3D" id="3.40.50.300">
    <property type="entry name" value="P-loop containing nucleotide triphosphate hydrolases"/>
    <property type="match status" value="1"/>
</dbReference>
<dbReference type="HAMAP" id="MF_00165">
    <property type="entry name" value="Thymidylate_kinase"/>
    <property type="match status" value="1"/>
</dbReference>
<keyword evidence="6 11" id="KW-0547">Nucleotide-binding</keyword>
<dbReference type="InterPro" id="IPR039430">
    <property type="entry name" value="Thymidylate_kin-like_dom"/>
</dbReference>
<dbReference type="NCBIfam" id="TIGR00041">
    <property type="entry name" value="DTMP_kinase"/>
    <property type="match status" value="1"/>
</dbReference>
<proteinExistence type="inferred from homology"/>
<dbReference type="CDD" id="cd01672">
    <property type="entry name" value="TMPK"/>
    <property type="match status" value="1"/>
</dbReference>
<organism evidence="14 15">
    <name type="scientific">Bombiscardovia coagulans</name>
    <dbReference type="NCBI Taxonomy" id="686666"/>
    <lineage>
        <taxon>Bacteria</taxon>
        <taxon>Bacillati</taxon>
        <taxon>Actinomycetota</taxon>
        <taxon>Actinomycetes</taxon>
        <taxon>Bifidobacteriales</taxon>
        <taxon>Bifidobacteriaceae</taxon>
        <taxon>Bombiscardovia</taxon>
    </lineage>
</organism>
<evidence type="ECO:0000256" key="6">
    <source>
        <dbReference type="ARBA" id="ARBA00022741"/>
    </source>
</evidence>
<evidence type="ECO:0000256" key="4">
    <source>
        <dbReference type="ARBA" id="ARBA00022679"/>
    </source>
</evidence>
<evidence type="ECO:0000256" key="12">
    <source>
        <dbReference type="SAM" id="MobiDB-lite"/>
    </source>
</evidence>
<accession>A0A261EPL5</accession>
<sequence>MSVGLFISFEGVDGAGKTTQIQRAHDFLRAKGLRSLVTREPGGTPVGLAIRELVLHGMSSFPSIAVTGGTDVVSASDDLYSRTEALLYAADRAEHVSRFIRPALDRGDIVLCDRYSDSSIAYQSGGRRLEEQEVDTLSRWAADGLSPDRTYLLDVDPAQSLARVNDEPDRMETAGEDFQQQVRAKFLKLAKQNPDRFLVIDASQSVNEVWQIIQADLEALTADMPVNIIDNLGDDYLDYGDEVDQEPEEHDDLDDNLDDDDSDDILDDGAQPVRLDQ</sequence>
<dbReference type="GO" id="GO:0005524">
    <property type="term" value="F:ATP binding"/>
    <property type="evidence" value="ECO:0007669"/>
    <property type="project" value="UniProtKB-UniRule"/>
</dbReference>
<dbReference type="Proteomes" id="UP000216004">
    <property type="component" value="Unassembled WGS sequence"/>
</dbReference>
<dbReference type="EMBL" id="MWWS01000008">
    <property type="protein sequence ID" value="OZG48798.1"/>
    <property type="molecule type" value="Genomic_DNA"/>
</dbReference>
<evidence type="ECO:0000313" key="15">
    <source>
        <dbReference type="Proteomes" id="UP000216004"/>
    </source>
</evidence>
<gene>
    <name evidence="11" type="primary">tmk</name>
    <name evidence="14" type="ORF">BOCO_1286</name>
</gene>
<dbReference type="Pfam" id="PF02223">
    <property type="entry name" value="Thymidylate_kin"/>
    <property type="match status" value="2"/>
</dbReference>
<dbReference type="GO" id="GO:0006235">
    <property type="term" value="P:dTTP biosynthetic process"/>
    <property type="evidence" value="ECO:0007669"/>
    <property type="project" value="UniProtKB-UniRule"/>
</dbReference>
<evidence type="ECO:0000256" key="10">
    <source>
        <dbReference type="ARBA" id="ARBA00057735"/>
    </source>
</evidence>
<dbReference type="EC" id="2.7.4.9" evidence="2 11"/>
<keyword evidence="8 11" id="KW-0067">ATP-binding</keyword>
<dbReference type="PANTHER" id="PTHR10344">
    <property type="entry name" value="THYMIDYLATE KINASE"/>
    <property type="match status" value="1"/>
</dbReference>
<comment type="catalytic activity">
    <reaction evidence="9 11">
        <text>dTMP + ATP = dTDP + ADP</text>
        <dbReference type="Rhea" id="RHEA:13517"/>
        <dbReference type="ChEBI" id="CHEBI:30616"/>
        <dbReference type="ChEBI" id="CHEBI:58369"/>
        <dbReference type="ChEBI" id="CHEBI:63528"/>
        <dbReference type="ChEBI" id="CHEBI:456216"/>
        <dbReference type="EC" id="2.7.4.9"/>
    </reaction>
</comment>